<evidence type="ECO:0000256" key="5">
    <source>
        <dbReference type="PIRSR" id="PIRSR039102-1"/>
    </source>
</evidence>
<evidence type="ECO:0000256" key="1">
    <source>
        <dbReference type="ARBA" id="ARBA00010871"/>
    </source>
</evidence>
<comment type="similarity">
    <text evidence="1 4">Belongs to the D-alanine--D-alanine ligase family.</text>
</comment>
<dbReference type="GO" id="GO:0005737">
    <property type="term" value="C:cytoplasm"/>
    <property type="evidence" value="ECO:0007669"/>
    <property type="project" value="UniProtKB-SubCell"/>
</dbReference>
<dbReference type="PROSITE" id="PS50975">
    <property type="entry name" value="ATP_GRASP"/>
    <property type="match status" value="1"/>
</dbReference>
<name>A0A2N9JJC2_9ACTN</name>
<evidence type="ECO:0000256" key="6">
    <source>
        <dbReference type="PIRSR" id="PIRSR039102-3"/>
    </source>
</evidence>
<feature type="active site" evidence="5">
    <location>
        <position position="151"/>
    </location>
</feature>
<dbReference type="InterPro" id="IPR016185">
    <property type="entry name" value="PreATP-grasp_dom_sf"/>
</dbReference>
<dbReference type="SUPFAM" id="SSF56059">
    <property type="entry name" value="Glutathione synthetase ATP-binding domain-like"/>
    <property type="match status" value="1"/>
</dbReference>
<dbReference type="Gene3D" id="3.30.1490.20">
    <property type="entry name" value="ATP-grasp fold, A domain"/>
    <property type="match status" value="1"/>
</dbReference>
<dbReference type="InterPro" id="IPR011127">
    <property type="entry name" value="Dala_Dala_lig_N"/>
</dbReference>
<comment type="catalytic activity">
    <reaction evidence="4">
        <text>2 D-alanine + ATP = D-alanyl-D-alanine + ADP + phosphate + H(+)</text>
        <dbReference type="Rhea" id="RHEA:11224"/>
        <dbReference type="ChEBI" id="CHEBI:15378"/>
        <dbReference type="ChEBI" id="CHEBI:30616"/>
        <dbReference type="ChEBI" id="CHEBI:43474"/>
        <dbReference type="ChEBI" id="CHEBI:57416"/>
        <dbReference type="ChEBI" id="CHEBI:57822"/>
        <dbReference type="ChEBI" id="CHEBI:456216"/>
        <dbReference type="EC" id="6.3.2.4"/>
    </reaction>
</comment>
<sequence>MSSEIGTIVVLAGGLSHERDVSLRSGRRVAQALRDRGHDVVESDVTAGLADLLATTPDPVVFPVLHGGDGEDGALRTVLDLLGVPYVGSSGPASQRAFDKSICTPLVTVRKPEQVALPNSVFRELGAPALVQSVVRQLGLPLMVKPSRSGSALGCTRVDRVEALPAALVAAFAYGELAVIERFVAGTEVAVTVIDIGEGPRALPAVEIRPRAGVYDYTARYTAGETRFIAPANITDENAEACAAMGLAVHAELGLRDLSRTDIIIDADGPVFIETNVAPGMTETSLVPLAVEAAELDFGELCAALVRQAHVRGGGTSQG</sequence>
<dbReference type="InterPro" id="IPR005905">
    <property type="entry name" value="D_ala_D_ala"/>
</dbReference>
<gene>
    <name evidence="4 9" type="primary">ddl</name>
    <name evidence="9" type="ORF">MPLG2_3124</name>
</gene>
<keyword evidence="7" id="KW-0067">ATP-binding</keyword>
<dbReference type="AlphaFoldDB" id="A0A2N9JJC2"/>
<keyword evidence="7" id="KW-0547">Nucleotide-binding</keyword>
<dbReference type="GO" id="GO:0009252">
    <property type="term" value="P:peptidoglycan biosynthetic process"/>
    <property type="evidence" value="ECO:0007669"/>
    <property type="project" value="UniProtKB-UniRule"/>
</dbReference>
<evidence type="ECO:0000256" key="7">
    <source>
        <dbReference type="PROSITE-ProRule" id="PRU00409"/>
    </source>
</evidence>
<dbReference type="Pfam" id="PF07478">
    <property type="entry name" value="Dala_Dala_lig_C"/>
    <property type="match status" value="1"/>
</dbReference>
<evidence type="ECO:0000256" key="2">
    <source>
        <dbReference type="ARBA" id="ARBA00022598"/>
    </source>
</evidence>
<dbReference type="Proteomes" id="UP000238164">
    <property type="component" value="Chromosome 1"/>
</dbReference>
<dbReference type="EMBL" id="LT985188">
    <property type="protein sequence ID" value="SPD88154.1"/>
    <property type="molecule type" value="Genomic_DNA"/>
</dbReference>
<keyword evidence="3 4" id="KW-0961">Cell wall biogenesis/degradation</keyword>
<dbReference type="UniPathway" id="UPA00219"/>
<dbReference type="HAMAP" id="MF_00047">
    <property type="entry name" value="Dala_Dala_lig"/>
    <property type="match status" value="1"/>
</dbReference>
<keyword evidence="4" id="KW-0963">Cytoplasm</keyword>
<feature type="binding site" evidence="6">
    <location>
        <position position="262"/>
    </location>
    <ligand>
        <name>Mg(2+)</name>
        <dbReference type="ChEBI" id="CHEBI:18420"/>
        <label>1</label>
    </ligand>
</feature>
<keyword evidence="10" id="KW-1185">Reference proteome</keyword>
<accession>A0A2N9JJC2</accession>
<keyword evidence="2 4" id="KW-0436">Ligase</keyword>
<dbReference type="SUPFAM" id="SSF52440">
    <property type="entry name" value="PreATP-grasp domain"/>
    <property type="match status" value="1"/>
</dbReference>
<feature type="active site" evidence="5">
    <location>
        <position position="285"/>
    </location>
</feature>
<comment type="function">
    <text evidence="4">Cell wall formation.</text>
</comment>
<feature type="active site" evidence="5">
    <location>
        <position position="18"/>
    </location>
</feature>
<evidence type="ECO:0000313" key="9">
    <source>
        <dbReference type="EMBL" id="SPD88154.1"/>
    </source>
</evidence>
<evidence type="ECO:0000256" key="4">
    <source>
        <dbReference type="HAMAP-Rule" id="MF_00047"/>
    </source>
</evidence>
<evidence type="ECO:0000313" key="10">
    <source>
        <dbReference type="Proteomes" id="UP000238164"/>
    </source>
</evidence>
<dbReference type="GO" id="GO:0008716">
    <property type="term" value="F:D-alanine-D-alanine ligase activity"/>
    <property type="evidence" value="ECO:0007669"/>
    <property type="project" value="UniProtKB-UniRule"/>
</dbReference>
<comment type="pathway">
    <text evidence="4">Cell wall biogenesis; peptidoglycan biosynthesis.</text>
</comment>
<comment type="cofactor">
    <cofactor evidence="6">
        <name>Mg(2+)</name>
        <dbReference type="ChEBI" id="CHEBI:18420"/>
    </cofactor>
    <cofactor evidence="6">
        <name>Mn(2+)</name>
        <dbReference type="ChEBI" id="CHEBI:29035"/>
    </cofactor>
    <text evidence="6">Binds 2 magnesium or manganese ions per subunit.</text>
</comment>
<keyword evidence="4" id="KW-0133">Cell shape</keyword>
<protein>
    <recommendedName>
        <fullName evidence="4">D-alanine--D-alanine ligase</fullName>
        <ecNumber evidence="4">6.3.2.4</ecNumber>
    </recommendedName>
    <alternativeName>
        <fullName evidence="4">D-Ala-D-Ala ligase</fullName>
    </alternativeName>
    <alternativeName>
        <fullName evidence="4">D-alanylalanine synthetase</fullName>
    </alternativeName>
</protein>
<keyword evidence="6" id="KW-0464">Manganese</keyword>
<feature type="binding site" evidence="6">
    <location>
        <position position="276"/>
    </location>
    <ligand>
        <name>Mg(2+)</name>
        <dbReference type="ChEBI" id="CHEBI:18420"/>
        <label>2</label>
    </ligand>
</feature>
<dbReference type="GO" id="GO:0008360">
    <property type="term" value="P:regulation of cell shape"/>
    <property type="evidence" value="ECO:0007669"/>
    <property type="project" value="UniProtKB-KW"/>
</dbReference>
<proteinExistence type="inferred from homology"/>
<evidence type="ECO:0000256" key="3">
    <source>
        <dbReference type="ARBA" id="ARBA00023316"/>
    </source>
</evidence>
<dbReference type="GO" id="GO:0046872">
    <property type="term" value="F:metal ion binding"/>
    <property type="evidence" value="ECO:0007669"/>
    <property type="project" value="UniProtKB-KW"/>
</dbReference>
<keyword evidence="4" id="KW-0573">Peptidoglycan synthesis</keyword>
<dbReference type="NCBIfam" id="NF002378">
    <property type="entry name" value="PRK01372.1"/>
    <property type="match status" value="1"/>
</dbReference>
<dbReference type="InterPro" id="IPR011761">
    <property type="entry name" value="ATP-grasp"/>
</dbReference>
<dbReference type="InterPro" id="IPR013815">
    <property type="entry name" value="ATP_grasp_subdomain_1"/>
</dbReference>
<dbReference type="GO" id="GO:0005524">
    <property type="term" value="F:ATP binding"/>
    <property type="evidence" value="ECO:0007669"/>
    <property type="project" value="UniProtKB-UniRule"/>
</dbReference>
<dbReference type="Pfam" id="PF01820">
    <property type="entry name" value="Dala_Dala_lig_N"/>
    <property type="match status" value="1"/>
</dbReference>
<dbReference type="EC" id="6.3.2.4" evidence="4"/>
<dbReference type="Gene3D" id="3.40.50.20">
    <property type="match status" value="1"/>
</dbReference>
<dbReference type="Gene3D" id="3.30.470.20">
    <property type="entry name" value="ATP-grasp fold, B domain"/>
    <property type="match status" value="1"/>
</dbReference>
<dbReference type="InterPro" id="IPR011095">
    <property type="entry name" value="Dala_Dala_lig_C"/>
</dbReference>
<organism evidence="9 10">
    <name type="scientific">Micropruina glycogenica</name>
    <dbReference type="NCBI Taxonomy" id="75385"/>
    <lineage>
        <taxon>Bacteria</taxon>
        <taxon>Bacillati</taxon>
        <taxon>Actinomycetota</taxon>
        <taxon>Actinomycetes</taxon>
        <taxon>Propionibacteriales</taxon>
        <taxon>Nocardioidaceae</taxon>
        <taxon>Micropruina</taxon>
    </lineage>
</organism>
<dbReference type="RefSeq" id="WP_105186724.1">
    <property type="nucleotide sequence ID" value="NZ_BAAAGO010000006.1"/>
</dbReference>
<feature type="binding site" evidence="6">
    <location>
        <position position="274"/>
    </location>
    <ligand>
        <name>Mg(2+)</name>
        <dbReference type="ChEBI" id="CHEBI:18420"/>
        <label>2</label>
    </ligand>
</feature>
<feature type="binding site" evidence="6">
    <location>
        <position position="274"/>
    </location>
    <ligand>
        <name>Mg(2+)</name>
        <dbReference type="ChEBI" id="CHEBI:18420"/>
        <label>1</label>
    </ligand>
</feature>
<feature type="domain" description="ATP-grasp" evidence="8">
    <location>
        <begin position="109"/>
        <end position="307"/>
    </location>
</feature>
<dbReference type="GO" id="GO:0071555">
    <property type="term" value="P:cell wall organization"/>
    <property type="evidence" value="ECO:0007669"/>
    <property type="project" value="UniProtKB-KW"/>
</dbReference>
<comment type="subcellular location">
    <subcellularLocation>
        <location evidence="4">Cytoplasm</location>
    </subcellularLocation>
</comment>
<reference evidence="9 10" key="1">
    <citation type="submission" date="2018-02" db="EMBL/GenBank/DDBJ databases">
        <authorList>
            <person name="Cohen D.B."/>
            <person name="Kent A.D."/>
        </authorList>
    </citation>
    <scope>NUCLEOTIDE SEQUENCE [LARGE SCALE GENOMIC DNA]</scope>
    <source>
        <strain evidence="9">1</strain>
    </source>
</reference>
<keyword evidence="6" id="KW-0479">Metal-binding</keyword>
<dbReference type="KEGG" id="mgg:MPLG2_3124"/>
<evidence type="ECO:0000259" key="8">
    <source>
        <dbReference type="PROSITE" id="PS50975"/>
    </source>
</evidence>
<dbReference type="PANTHER" id="PTHR23132:SF23">
    <property type="entry name" value="D-ALANINE--D-ALANINE LIGASE B"/>
    <property type="match status" value="1"/>
</dbReference>
<dbReference type="PANTHER" id="PTHR23132">
    <property type="entry name" value="D-ALANINE--D-ALANINE LIGASE"/>
    <property type="match status" value="1"/>
</dbReference>
<keyword evidence="6" id="KW-0460">Magnesium</keyword>
<dbReference type="OrthoDB" id="9813261at2"/>
<dbReference type="PIRSF" id="PIRSF039102">
    <property type="entry name" value="Ddl/VanB"/>
    <property type="match status" value="1"/>
</dbReference>